<evidence type="ECO:0000256" key="2">
    <source>
        <dbReference type="ARBA" id="ARBA00022598"/>
    </source>
</evidence>
<evidence type="ECO:0000313" key="10">
    <source>
        <dbReference type="EMBL" id="OIO32270.1"/>
    </source>
</evidence>
<feature type="active site" description="Charge relay system" evidence="7">
    <location>
        <position position="79"/>
    </location>
</feature>
<name>A0A1J4VCK7_9BACT</name>
<dbReference type="InterPro" id="IPR023631">
    <property type="entry name" value="Amidase_dom"/>
</dbReference>
<keyword evidence="2 7" id="KW-0436">Ligase</keyword>
<dbReference type="Gene3D" id="3.90.1300.10">
    <property type="entry name" value="Amidase signature (AS) domain"/>
    <property type="match status" value="1"/>
</dbReference>
<accession>A0A1J4VCK7</accession>
<evidence type="ECO:0000256" key="1">
    <source>
        <dbReference type="ARBA" id="ARBA00008069"/>
    </source>
</evidence>
<evidence type="ECO:0000259" key="9">
    <source>
        <dbReference type="Pfam" id="PF01425"/>
    </source>
</evidence>
<keyword evidence="5 7" id="KW-0648">Protein biosynthesis</keyword>
<evidence type="ECO:0000313" key="11">
    <source>
        <dbReference type="Proteomes" id="UP000183206"/>
    </source>
</evidence>
<dbReference type="GO" id="GO:0050567">
    <property type="term" value="F:glutaminyl-tRNA synthase (glutamine-hydrolyzing) activity"/>
    <property type="evidence" value="ECO:0007669"/>
    <property type="project" value="UniProtKB-UniRule"/>
</dbReference>
<dbReference type="GO" id="GO:0030956">
    <property type="term" value="C:glutamyl-tRNA(Gln) amidotransferase complex"/>
    <property type="evidence" value="ECO:0007669"/>
    <property type="project" value="InterPro"/>
</dbReference>
<dbReference type="InterPro" id="IPR004412">
    <property type="entry name" value="GatA"/>
</dbReference>
<evidence type="ECO:0000256" key="4">
    <source>
        <dbReference type="ARBA" id="ARBA00022840"/>
    </source>
</evidence>
<dbReference type="SUPFAM" id="SSF75304">
    <property type="entry name" value="Amidase signature (AS) enzymes"/>
    <property type="match status" value="1"/>
</dbReference>
<comment type="similarity">
    <text evidence="1 7">Belongs to the amidase family. GatA subfamily.</text>
</comment>
<evidence type="ECO:0000256" key="8">
    <source>
        <dbReference type="SAM" id="MobiDB-lite"/>
    </source>
</evidence>
<dbReference type="InterPro" id="IPR020556">
    <property type="entry name" value="Amidase_CS"/>
</dbReference>
<dbReference type="InterPro" id="IPR036928">
    <property type="entry name" value="AS_sf"/>
</dbReference>
<dbReference type="EMBL" id="MNVO01000045">
    <property type="protein sequence ID" value="OIO32270.1"/>
    <property type="molecule type" value="Genomic_DNA"/>
</dbReference>
<feature type="region of interest" description="Disordered" evidence="8">
    <location>
        <begin position="135"/>
        <end position="157"/>
    </location>
</feature>
<dbReference type="GO" id="GO:0005524">
    <property type="term" value="F:ATP binding"/>
    <property type="evidence" value="ECO:0007669"/>
    <property type="project" value="UniProtKB-KW"/>
</dbReference>
<dbReference type="InterPro" id="IPR000120">
    <property type="entry name" value="Amidase"/>
</dbReference>
<comment type="caution">
    <text evidence="10">The sequence shown here is derived from an EMBL/GenBank/DDBJ whole genome shotgun (WGS) entry which is preliminary data.</text>
</comment>
<comment type="subunit">
    <text evidence="7">Heterotrimer of A, B and C subunits.</text>
</comment>
<evidence type="ECO:0000256" key="6">
    <source>
        <dbReference type="ARBA" id="ARBA00047407"/>
    </source>
</evidence>
<dbReference type="PANTHER" id="PTHR11895">
    <property type="entry name" value="TRANSAMIDASE"/>
    <property type="match status" value="1"/>
</dbReference>
<feature type="active site" description="Charge relay system" evidence="7">
    <location>
        <position position="154"/>
    </location>
</feature>
<reference evidence="10 11" key="1">
    <citation type="journal article" date="2016" name="Environ. Microbiol.">
        <title>Genomic resolution of a cold subsurface aquifer community provides metabolic insights for novel microbes adapted to high CO concentrations.</title>
        <authorList>
            <person name="Probst A.J."/>
            <person name="Castelle C.J."/>
            <person name="Singh A."/>
            <person name="Brown C.T."/>
            <person name="Anantharaman K."/>
            <person name="Sharon I."/>
            <person name="Hug L.A."/>
            <person name="Burstein D."/>
            <person name="Emerson J.B."/>
            <person name="Thomas B.C."/>
            <person name="Banfield J.F."/>
        </authorList>
    </citation>
    <scope>NUCLEOTIDE SEQUENCE [LARGE SCALE GENOMIC DNA]</scope>
    <source>
        <strain evidence="10">CG1_02_47_685</strain>
    </source>
</reference>
<protein>
    <recommendedName>
        <fullName evidence="7">Glutamyl-tRNA(Gln) amidotransferase subunit A</fullName>
        <shortName evidence="7">Glu-ADT subunit A</shortName>
        <ecNumber evidence="7">6.3.5.7</ecNumber>
    </recommendedName>
</protein>
<dbReference type="PANTHER" id="PTHR11895:SF151">
    <property type="entry name" value="GLUTAMYL-TRNA(GLN) AMIDOTRANSFERASE SUBUNIT A"/>
    <property type="match status" value="1"/>
</dbReference>
<evidence type="ECO:0000256" key="3">
    <source>
        <dbReference type="ARBA" id="ARBA00022741"/>
    </source>
</evidence>
<dbReference type="PROSITE" id="PS00571">
    <property type="entry name" value="AMIDASES"/>
    <property type="match status" value="1"/>
</dbReference>
<dbReference type="STRING" id="1805282.AUJ44_02705"/>
<dbReference type="GO" id="GO:0006412">
    <property type="term" value="P:translation"/>
    <property type="evidence" value="ECO:0007669"/>
    <property type="project" value="UniProtKB-UniRule"/>
</dbReference>
<dbReference type="EC" id="6.3.5.7" evidence="7"/>
<comment type="function">
    <text evidence="7">Allows the formation of correctly charged Gln-tRNA(Gln) through the transamidation of misacylated Glu-tRNA(Gln) in organisms which lack glutaminyl-tRNA synthetase. The reaction takes place in the presence of glutamine and ATP through an activated gamma-phospho-Glu-tRNA(Gln).</text>
</comment>
<dbReference type="NCBIfam" id="TIGR00132">
    <property type="entry name" value="gatA"/>
    <property type="match status" value="1"/>
</dbReference>
<keyword evidence="4 7" id="KW-0067">ATP-binding</keyword>
<dbReference type="Pfam" id="PF01425">
    <property type="entry name" value="Amidase"/>
    <property type="match status" value="1"/>
</dbReference>
<gene>
    <name evidence="7" type="primary">gatA</name>
    <name evidence="10" type="ORF">AUJ44_02705</name>
</gene>
<sequence>MKIDTDNLTVASAMRHLRAGDFSARELTEAYLKNIEERDRDIHAYLEIFDDAIEFARAADVKIKKGEAGVLAGIPMAVKDNMLVEGKYATAASKILKNYRSTYDATAVKKIKDAGAVMLGRTNMDEFAMGSSTESSAYGITRNPRDESRVPGGSSGGSAAAVSMGGVLAALGSDTGGSIRQPASFCGVVGLKPTYGSVSRHGLIAMASSLDQIGPLAKTVEDAELVFNVIKGFDRYDSTSFPEDMYHAKNAQVAAGKHTIGIPADFLSVGGIDAQVLESFNRSVGALKDAGNEIREIALPHAKHALAAYYIIMPAEVSANLARFDGVRYGLYNSGADLATDYASTRARGFGDEVRRRILLGTYVLSSGYYDSYYGTANIVRDMVASDFRDAFKIVDVIAVPTAPTFAFKIGEKNNNPLQMYLEDIFTVPANIAGIPAISIPSGSIEINTKLIPIGMQFMAPHLREDILFAIGKDVEAVRS</sequence>
<proteinExistence type="inferred from homology"/>
<dbReference type="AlphaFoldDB" id="A0A1J4VCK7"/>
<keyword evidence="3 7" id="KW-0547">Nucleotide-binding</keyword>
<dbReference type="HAMAP" id="MF_00120">
    <property type="entry name" value="GatA"/>
    <property type="match status" value="1"/>
</dbReference>
<dbReference type="Proteomes" id="UP000183206">
    <property type="component" value="Unassembled WGS sequence"/>
</dbReference>
<evidence type="ECO:0000256" key="7">
    <source>
        <dbReference type="HAMAP-Rule" id="MF_00120"/>
    </source>
</evidence>
<comment type="catalytic activity">
    <reaction evidence="6 7">
        <text>L-glutamyl-tRNA(Gln) + L-glutamine + ATP + H2O = L-glutaminyl-tRNA(Gln) + L-glutamate + ADP + phosphate + H(+)</text>
        <dbReference type="Rhea" id="RHEA:17521"/>
        <dbReference type="Rhea" id="RHEA-COMP:9681"/>
        <dbReference type="Rhea" id="RHEA-COMP:9684"/>
        <dbReference type="ChEBI" id="CHEBI:15377"/>
        <dbReference type="ChEBI" id="CHEBI:15378"/>
        <dbReference type="ChEBI" id="CHEBI:29985"/>
        <dbReference type="ChEBI" id="CHEBI:30616"/>
        <dbReference type="ChEBI" id="CHEBI:43474"/>
        <dbReference type="ChEBI" id="CHEBI:58359"/>
        <dbReference type="ChEBI" id="CHEBI:78520"/>
        <dbReference type="ChEBI" id="CHEBI:78521"/>
        <dbReference type="ChEBI" id="CHEBI:456216"/>
        <dbReference type="EC" id="6.3.5.7"/>
    </reaction>
</comment>
<feature type="domain" description="Amidase" evidence="9">
    <location>
        <begin position="26"/>
        <end position="466"/>
    </location>
</feature>
<organism evidence="10 11">
    <name type="scientific">Candidatus Nomurabacteria bacterium CG1_02_47_685</name>
    <dbReference type="NCBI Taxonomy" id="1805282"/>
    <lineage>
        <taxon>Bacteria</taxon>
        <taxon>Candidatus Nomuraibacteriota</taxon>
    </lineage>
</organism>
<evidence type="ECO:0000256" key="5">
    <source>
        <dbReference type="ARBA" id="ARBA00022917"/>
    </source>
</evidence>
<feature type="active site" description="Acyl-ester intermediate" evidence="7">
    <location>
        <position position="178"/>
    </location>
</feature>